<evidence type="ECO:0000259" key="1">
    <source>
        <dbReference type="Pfam" id="PF08350"/>
    </source>
</evidence>
<gene>
    <name evidence="2" type="ORF">SDC9_111253</name>
</gene>
<comment type="caution">
    <text evidence="2">The sequence shown here is derived from an EMBL/GenBank/DDBJ whole genome shotgun (WGS) entry which is preliminary data.</text>
</comment>
<dbReference type="AlphaFoldDB" id="A0A645BGA0"/>
<dbReference type="InterPro" id="IPR013561">
    <property type="entry name" value="FilR1_middle_dom"/>
</dbReference>
<proteinExistence type="predicted"/>
<sequence>MALMLLNKKGKLDQSLLISSESEAIEWGKELFKYYMTLSKKVSREKTNYFFSEQAPTLERAVICEKTSI</sequence>
<feature type="domain" description="Methanogenesis regulatory protein FilR1 middle" evidence="1">
    <location>
        <begin position="1"/>
        <end position="36"/>
    </location>
</feature>
<evidence type="ECO:0000313" key="2">
    <source>
        <dbReference type="EMBL" id="MPM64367.1"/>
    </source>
</evidence>
<dbReference type="Pfam" id="PF08350">
    <property type="entry name" value="FilR1_middle"/>
    <property type="match status" value="1"/>
</dbReference>
<protein>
    <recommendedName>
        <fullName evidence="1">Methanogenesis regulatory protein FilR1 middle domain-containing protein</fullName>
    </recommendedName>
</protein>
<reference evidence="2" key="1">
    <citation type="submission" date="2019-08" db="EMBL/GenBank/DDBJ databases">
        <authorList>
            <person name="Kucharzyk K."/>
            <person name="Murdoch R.W."/>
            <person name="Higgins S."/>
            <person name="Loffler F."/>
        </authorList>
    </citation>
    <scope>NUCLEOTIDE SEQUENCE</scope>
</reference>
<organism evidence="2">
    <name type="scientific">bioreactor metagenome</name>
    <dbReference type="NCBI Taxonomy" id="1076179"/>
    <lineage>
        <taxon>unclassified sequences</taxon>
        <taxon>metagenomes</taxon>
        <taxon>ecological metagenomes</taxon>
    </lineage>
</organism>
<dbReference type="EMBL" id="VSSQ01019910">
    <property type="protein sequence ID" value="MPM64367.1"/>
    <property type="molecule type" value="Genomic_DNA"/>
</dbReference>
<accession>A0A645BGA0</accession>
<name>A0A645BGA0_9ZZZZ</name>